<comment type="caution">
    <text evidence="2">The sequence shown here is derived from an EMBL/GenBank/DDBJ whole genome shotgun (WGS) entry which is preliminary data.</text>
</comment>
<keyword evidence="1" id="KW-1133">Transmembrane helix</keyword>
<name>A0A7W9HGB9_9PSEU</name>
<dbReference type="AlphaFoldDB" id="A0A7W9HGB9"/>
<evidence type="ECO:0000256" key="1">
    <source>
        <dbReference type="SAM" id="Phobius"/>
    </source>
</evidence>
<gene>
    <name evidence="2" type="ORF">F4560_001242</name>
</gene>
<organism evidence="2 3">
    <name type="scientific">Saccharothrix ecbatanensis</name>
    <dbReference type="NCBI Taxonomy" id="1105145"/>
    <lineage>
        <taxon>Bacteria</taxon>
        <taxon>Bacillati</taxon>
        <taxon>Actinomycetota</taxon>
        <taxon>Actinomycetes</taxon>
        <taxon>Pseudonocardiales</taxon>
        <taxon>Pseudonocardiaceae</taxon>
        <taxon>Saccharothrix</taxon>
    </lineage>
</organism>
<keyword evidence="3" id="KW-1185">Reference proteome</keyword>
<sequence length="49" mass="5619">MVHSGRTRRRPAYAVAALFLGYAVWSPFFLIWGICWATAGWRLGKLARH</sequence>
<dbReference type="RefSeq" id="WP_184917344.1">
    <property type="nucleotide sequence ID" value="NZ_JACHMO010000001.1"/>
</dbReference>
<keyword evidence="1" id="KW-0812">Transmembrane</keyword>
<evidence type="ECO:0000313" key="3">
    <source>
        <dbReference type="Proteomes" id="UP000552097"/>
    </source>
</evidence>
<dbReference type="EMBL" id="JACHMO010000001">
    <property type="protein sequence ID" value="MBB5801474.1"/>
    <property type="molecule type" value="Genomic_DNA"/>
</dbReference>
<proteinExistence type="predicted"/>
<accession>A0A7W9HGB9</accession>
<reference evidence="2 3" key="1">
    <citation type="submission" date="2020-08" db="EMBL/GenBank/DDBJ databases">
        <title>Sequencing the genomes of 1000 actinobacteria strains.</title>
        <authorList>
            <person name="Klenk H.-P."/>
        </authorList>
    </citation>
    <scope>NUCLEOTIDE SEQUENCE [LARGE SCALE GENOMIC DNA]</scope>
    <source>
        <strain evidence="2 3">DSM 45486</strain>
    </source>
</reference>
<feature type="transmembrane region" description="Helical" evidence="1">
    <location>
        <begin position="12"/>
        <end position="39"/>
    </location>
</feature>
<keyword evidence="1" id="KW-0472">Membrane</keyword>
<evidence type="ECO:0000313" key="2">
    <source>
        <dbReference type="EMBL" id="MBB5801474.1"/>
    </source>
</evidence>
<dbReference type="Proteomes" id="UP000552097">
    <property type="component" value="Unassembled WGS sequence"/>
</dbReference>
<protein>
    <submittedName>
        <fullName evidence="2">Uncharacterized protein</fullName>
    </submittedName>
</protein>